<keyword evidence="1" id="KW-0732">Signal</keyword>
<sequence>MTRIPIETLRLFTVLFATALPLFAQMEQSSTTSMPKEVLSSTNAPARLSPMSDTDDAVSKIFVEDRITLEFMAGAMFSPCGLGPTAPVFNYQQNNIRLGWMLDSPNSWGPCADLDSPLRGNFEAIFETTGSYIWHSFGTYMVGITGLVRYNFVQPGWIVVPYVQGGAGIVYTNARNWSNQDAIGGNWEFTPQFSGGLKFLITDNFTFNIEGAFQHISNANTSARNEGVNAYGGFAGFTYYFDDLWLQDGRH</sequence>
<evidence type="ECO:0000256" key="1">
    <source>
        <dbReference type="SAM" id="SignalP"/>
    </source>
</evidence>
<dbReference type="EMBL" id="LIBO01000040">
    <property type="protein sequence ID" value="KRO62726.1"/>
    <property type="molecule type" value="Genomic_DNA"/>
</dbReference>
<dbReference type="Pfam" id="PF09411">
    <property type="entry name" value="PagL"/>
    <property type="match status" value="1"/>
</dbReference>
<proteinExistence type="predicted"/>
<feature type="signal peptide" evidence="1">
    <location>
        <begin position="1"/>
        <end position="24"/>
    </location>
</feature>
<evidence type="ECO:0000313" key="2">
    <source>
        <dbReference type="EMBL" id="KRO62726.1"/>
    </source>
</evidence>
<evidence type="ECO:0000313" key="3">
    <source>
        <dbReference type="Proteomes" id="UP000051269"/>
    </source>
</evidence>
<dbReference type="InterPro" id="IPR018550">
    <property type="entry name" value="Lipid-A_deacylase-rel"/>
</dbReference>
<dbReference type="SUPFAM" id="SSF56925">
    <property type="entry name" value="OMPA-like"/>
    <property type="match status" value="1"/>
</dbReference>
<feature type="chain" id="PRO_5006422827" description="Outer membrane protein beta-barrel domain-containing protein" evidence="1">
    <location>
        <begin position="25"/>
        <end position="251"/>
    </location>
</feature>
<dbReference type="Gene3D" id="2.40.160.20">
    <property type="match status" value="1"/>
</dbReference>
<organism evidence="2 3">
    <name type="scientific">Verrucomicrobia subdivision 6 bacterium BACL9 MAG-120507-bin52</name>
    <dbReference type="NCBI Taxonomy" id="1655590"/>
    <lineage>
        <taxon>Bacteria</taxon>
        <taxon>Pseudomonadati</taxon>
        <taxon>Verrucomicrobiota</taxon>
        <taxon>Verrucomicrobiia</taxon>
        <taxon>Verrucomicrobiales</taxon>
        <taxon>Verrucomicrobia subdivision 6</taxon>
    </lineage>
</organism>
<accession>A0A0R2RJZ2</accession>
<name>A0A0R2RJZ2_9BACT</name>
<reference evidence="2 3" key="1">
    <citation type="submission" date="2015-10" db="EMBL/GenBank/DDBJ databases">
        <title>Metagenome-Assembled Genomes uncover a global brackish microbiome.</title>
        <authorList>
            <person name="Hugerth L.W."/>
            <person name="Larsson J."/>
            <person name="Alneberg J."/>
            <person name="Lindh M.V."/>
            <person name="Legrand C."/>
            <person name="Pinhassi J."/>
            <person name="Andersson A.F."/>
        </authorList>
    </citation>
    <scope>NUCLEOTIDE SEQUENCE [LARGE SCALE GENOMIC DNA]</scope>
    <source>
        <strain evidence="2">BACL18 MAG-120507-bin52</strain>
    </source>
</reference>
<evidence type="ECO:0008006" key="4">
    <source>
        <dbReference type="Google" id="ProtNLM"/>
    </source>
</evidence>
<comment type="caution">
    <text evidence="2">The sequence shown here is derived from an EMBL/GenBank/DDBJ whole genome shotgun (WGS) entry which is preliminary data.</text>
</comment>
<dbReference type="AlphaFoldDB" id="A0A0R2RJZ2"/>
<protein>
    <recommendedName>
        <fullName evidence="4">Outer membrane protein beta-barrel domain-containing protein</fullName>
    </recommendedName>
</protein>
<gene>
    <name evidence="2" type="ORF">ABR82_00095</name>
</gene>
<dbReference type="Proteomes" id="UP000051269">
    <property type="component" value="Unassembled WGS sequence"/>
</dbReference>
<dbReference type="InterPro" id="IPR011250">
    <property type="entry name" value="OMP/PagP_B-barrel"/>
</dbReference>